<keyword evidence="11" id="KW-1185">Reference proteome</keyword>
<keyword evidence="6 9" id="KW-1133">Transmembrane helix</keyword>
<gene>
    <name evidence="10" type="ORF">TL08_12355</name>
</gene>
<feature type="transmembrane region" description="Helical" evidence="9">
    <location>
        <begin position="46"/>
        <end position="67"/>
    </location>
</feature>
<feature type="transmembrane region" description="Helical" evidence="9">
    <location>
        <begin position="100"/>
        <end position="118"/>
    </location>
</feature>
<feature type="transmembrane region" description="Helical" evidence="9">
    <location>
        <begin position="273"/>
        <end position="301"/>
    </location>
</feature>
<sequence length="370" mass="37779">MAPDRTTVSSSRPVPDSPPTARSASQREQARRMVASARRGHGTREVTVTLVLAVALLGAFVAALALGEFPIPVSEVLAWLTGGAQPATEFIIGGLRLPRALTGILVGVALGLAGALFQNLLRNPLASPDIIGITSGASASAVLCIVVFGVSGTLVSVGAVLGGLATAAAIYLLAWRRGVTGQRLVLIGIAVAAILSAVVSYLMTRTRIETAQEALVWLTGSLDARTWAHATPLVWCLLVLVPGVVVLSRPLRALQLGDDSASALGVRVERSRLGLIMIGVALASVATAAAGPVSFVALIAAPIARRLLTGAGLALLPSALVGGLLVVVADLMAQHLITGADFPVGVVTGLIGAPYLLWLLAVSNRVGRSE</sequence>
<feature type="compositionally biased region" description="Low complexity" evidence="8">
    <location>
        <begin position="1"/>
        <end position="27"/>
    </location>
</feature>
<feature type="transmembrane region" description="Helical" evidence="9">
    <location>
        <begin position="130"/>
        <end position="148"/>
    </location>
</feature>
<keyword evidence="3" id="KW-0813">Transport</keyword>
<protein>
    <submittedName>
        <fullName evidence="10">ABC-type enterobactin transport system, permease component</fullName>
    </submittedName>
</protein>
<feature type="region of interest" description="Disordered" evidence="8">
    <location>
        <begin position="1"/>
        <end position="38"/>
    </location>
</feature>
<comment type="subcellular location">
    <subcellularLocation>
        <location evidence="1">Cell membrane</location>
        <topology evidence="1">Multi-pass membrane protein</topology>
    </subcellularLocation>
</comment>
<dbReference type="PANTHER" id="PTHR30472:SF24">
    <property type="entry name" value="FERRIC ENTEROBACTIN TRANSPORT SYSTEM PERMEASE PROTEIN FEPG"/>
    <property type="match status" value="1"/>
</dbReference>
<dbReference type="CDD" id="cd06550">
    <property type="entry name" value="TM_ABC_iron-siderophores_like"/>
    <property type="match status" value="1"/>
</dbReference>
<dbReference type="InterPro" id="IPR037294">
    <property type="entry name" value="ABC_BtuC-like"/>
</dbReference>
<dbReference type="AlphaFoldDB" id="A0AAC9MYH4"/>
<evidence type="ECO:0000313" key="10">
    <source>
        <dbReference type="EMBL" id="AOS63285.1"/>
    </source>
</evidence>
<evidence type="ECO:0000256" key="2">
    <source>
        <dbReference type="ARBA" id="ARBA00007935"/>
    </source>
</evidence>
<dbReference type="Pfam" id="PF01032">
    <property type="entry name" value="FecCD"/>
    <property type="match status" value="1"/>
</dbReference>
<feature type="transmembrane region" description="Helical" evidence="9">
    <location>
        <begin position="185"/>
        <end position="204"/>
    </location>
</feature>
<dbReference type="KEGG" id="ahm:TL08_12355"/>
<dbReference type="PANTHER" id="PTHR30472">
    <property type="entry name" value="FERRIC ENTEROBACTIN TRANSPORT SYSTEM PERMEASE PROTEIN"/>
    <property type="match status" value="1"/>
</dbReference>
<name>A0AAC9MYH4_9PSEU</name>
<dbReference type="Proteomes" id="UP000095210">
    <property type="component" value="Chromosome"/>
</dbReference>
<comment type="similarity">
    <text evidence="2">Belongs to the binding-protein-dependent transport system permease family. FecCD subfamily.</text>
</comment>
<evidence type="ECO:0000256" key="9">
    <source>
        <dbReference type="SAM" id="Phobius"/>
    </source>
</evidence>
<feature type="transmembrane region" description="Helical" evidence="9">
    <location>
        <begin position="154"/>
        <end position="173"/>
    </location>
</feature>
<dbReference type="GO" id="GO:0022857">
    <property type="term" value="F:transmembrane transporter activity"/>
    <property type="evidence" value="ECO:0007669"/>
    <property type="project" value="InterPro"/>
</dbReference>
<dbReference type="EMBL" id="CP014859">
    <property type="protein sequence ID" value="AOS63285.1"/>
    <property type="molecule type" value="Genomic_DNA"/>
</dbReference>
<evidence type="ECO:0000256" key="1">
    <source>
        <dbReference type="ARBA" id="ARBA00004651"/>
    </source>
</evidence>
<dbReference type="SUPFAM" id="SSF81345">
    <property type="entry name" value="ABC transporter involved in vitamin B12 uptake, BtuC"/>
    <property type="match status" value="1"/>
</dbReference>
<evidence type="ECO:0000256" key="7">
    <source>
        <dbReference type="ARBA" id="ARBA00023136"/>
    </source>
</evidence>
<dbReference type="Gene3D" id="1.10.3470.10">
    <property type="entry name" value="ABC transporter involved in vitamin B12 uptake, BtuC"/>
    <property type="match status" value="1"/>
</dbReference>
<feature type="transmembrane region" description="Helical" evidence="9">
    <location>
        <begin position="224"/>
        <end position="247"/>
    </location>
</feature>
<evidence type="ECO:0000256" key="6">
    <source>
        <dbReference type="ARBA" id="ARBA00022989"/>
    </source>
</evidence>
<dbReference type="InterPro" id="IPR000522">
    <property type="entry name" value="ABC_transptr_permease_BtuC"/>
</dbReference>
<reference evidence="11" key="1">
    <citation type="submission" date="2016-03" db="EMBL/GenBank/DDBJ databases">
        <title>Complete genome sequence of the type strain Actinoalloteichus hymeniacidonis DSM 45092.</title>
        <authorList>
            <person name="Schaffert L."/>
            <person name="Albersmeier A."/>
            <person name="Winkler A."/>
            <person name="Kalinowski J."/>
            <person name="Zotchev S."/>
            <person name="Ruckert C."/>
        </authorList>
    </citation>
    <scope>NUCLEOTIDE SEQUENCE [LARGE SCALE GENOMIC DNA]</scope>
    <source>
        <strain evidence="11">HPA177(T) (DSM 45092(T))</strain>
    </source>
</reference>
<dbReference type="GO" id="GO:0005886">
    <property type="term" value="C:plasma membrane"/>
    <property type="evidence" value="ECO:0007669"/>
    <property type="project" value="UniProtKB-SubCell"/>
</dbReference>
<keyword evidence="5 9" id="KW-0812">Transmembrane</keyword>
<accession>A0AAC9MYH4</accession>
<evidence type="ECO:0000256" key="3">
    <source>
        <dbReference type="ARBA" id="ARBA00022448"/>
    </source>
</evidence>
<evidence type="ECO:0000256" key="5">
    <source>
        <dbReference type="ARBA" id="ARBA00022692"/>
    </source>
</evidence>
<evidence type="ECO:0000256" key="4">
    <source>
        <dbReference type="ARBA" id="ARBA00022475"/>
    </source>
</evidence>
<keyword evidence="4" id="KW-1003">Cell membrane</keyword>
<evidence type="ECO:0000313" key="11">
    <source>
        <dbReference type="Proteomes" id="UP000095210"/>
    </source>
</evidence>
<feature type="transmembrane region" description="Helical" evidence="9">
    <location>
        <begin position="307"/>
        <end position="328"/>
    </location>
</feature>
<proteinExistence type="inferred from homology"/>
<feature type="transmembrane region" description="Helical" evidence="9">
    <location>
        <begin position="340"/>
        <end position="361"/>
    </location>
</feature>
<dbReference type="GO" id="GO:0033214">
    <property type="term" value="P:siderophore-iron import into cell"/>
    <property type="evidence" value="ECO:0007669"/>
    <property type="project" value="TreeGrafter"/>
</dbReference>
<organism evidence="10 11">
    <name type="scientific">Actinoalloteichus hymeniacidonis</name>
    <dbReference type="NCBI Taxonomy" id="340345"/>
    <lineage>
        <taxon>Bacteria</taxon>
        <taxon>Bacillati</taxon>
        <taxon>Actinomycetota</taxon>
        <taxon>Actinomycetes</taxon>
        <taxon>Pseudonocardiales</taxon>
        <taxon>Pseudonocardiaceae</taxon>
        <taxon>Actinoalloteichus</taxon>
    </lineage>
</organism>
<keyword evidence="7 9" id="KW-0472">Membrane</keyword>
<evidence type="ECO:0000256" key="8">
    <source>
        <dbReference type="SAM" id="MobiDB-lite"/>
    </source>
</evidence>
<dbReference type="FunFam" id="1.10.3470.10:FF:000001">
    <property type="entry name" value="Vitamin B12 ABC transporter permease BtuC"/>
    <property type="match status" value="1"/>
</dbReference>